<dbReference type="GO" id="GO:0140662">
    <property type="term" value="F:ATP-dependent protein folding chaperone"/>
    <property type="evidence" value="ECO:0007669"/>
    <property type="project" value="InterPro"/>
</dbReference>
<dbReference type="PROSITE" id="PS00750">
    <property type="entry name" value="TCP1_1"/>
    <property type="match status" value="1"/>
</dbReference>
<evidence type="ECO:0000256" key="1">
    <source>
        <dbReference type="ARBA" id="ARBA00008020"/>
    </source>
</evidence>
<dbReference type="InterPro" id="IPR002194">
    <property type="entry name" value="Chaperonin_TCP-1_CS"/>
</dbReference>
<evidence type="ECO:0000256" key="3">
    <source>
        <dbReference type="ARBA" id="ARBA00022840"/>
    </source>
</evidence>
<dbReference type="GO" id="GO:0005524">
    <property type="term" value="F:ATP binding"/>
    <property type="evidence" value="ECO:0007669"/>
    <property type="project" value="UniProtKB-KW"/>
</dbReference>
<dbReference type="GO" id="GO:0051082">
    <property type="term" value="F:unfolded protein binding"/>
    <property type="evidence" value="ECO:0007669"/>
    <property type="project" value="InterPro"/>
</dbReference>
<dbReference type="EMBL" id="BRXW01000974">
    <property type="protein sequence ID" value="GMH80261.1"/>
    <property type="molecule type" value="Genomic_DNA"/>
</dbReference>
<keyword evidence="7" id="KW-1185">Reference proteome</keyword>
<evidence type="ECO:0000256" key="4">
    <source>
        <dbReference type="ARBA" id="ARBA00023186"/>
    </source>
</evidence>
<comment type="similarity">
    <text evidence="1 5">Belongs to the TCP-1 chaperonin family.</text>
</comment>
<accession>A0A9W7AYF0</accession>
<evidence type="ECO:0000256" key="2">
    <source>
        <dbReference type="ARBA" id="ARBA00022741"/>
    </source>
</evidence>
<organism evidence="6 7">
    <name type="scientific">Triparma laevis f. longispina</name>
    <dbReference type="NCBI Taxonomy" id="1714387"/>
    <lineage>
        <taxon>Eukaryota</taxon>
        <taxon>Sar</taxon>
        <taxon>Stramenopiles</taxon>
        <taxon>Ochrophyta</taxon>
        <taxon>Bolidophyceae</taxon>
        <taxon>Parmales</taxon>
        <taxon>Triparmaceae</taxon>
        <taxon>Triparma</taxon>
    </lineage>
</organism>
<gene>
    <name evidence="6" type="ORF">TrLO_g15742</name>
</gene>
<evidence type="ECO:0008006" key="8">
    <source>
        <dbReference type="Google" id="ProtNLM"/>
    </source>
</evidence>
<comment type="caution">
    <text evidence="6">The sequence shown here is derived from an EMBL/GenBank/DDBJ whole genome shotgun (WGS) entry which is preliminary data.</text>
</comment>
<feature type="non-terminal residue" evidence="6">
    <location>
        <position position="97"/>
    </location>
</feature>
<evidence type="ECO:0000256" key="5">
    <source>
        <dbReference type="RuleBase" id="RU004187"/>
    </source>
</evidence>
<dbReference type="InterPro" id="IPR017998">
    <property type="entry name" value="Chaperone_TCP-1"/>
</dbReference>
<dbReference type="AlphaFoldDB" id="A0A9W7AYF0"/>
<dbReference type="Gene3D" id="1.10.560.10">
    <property type="entry name" value="GroEL-like equatorial domain"/>
    <property type="match status" value="1"/>
</dbReference>
<dbReference type="OrthoDB" id="496at2759"/>
<dbReference type="Proteomes" id="UP001165122">
    <property type="component" value="Unassembled WGS sequence"/>
</dbReference>
<dbReference type="PANTHER" id="PTHR11353">
    <property type="entry name" value="CHAPERONIN"/>
    <property type="match status" value="1"/>
</dbReference>
<dbReference type="GO" id="GO:0016887">
    <property type="term" value="F:ATP hydrolysis activity"/>
    <property type="evidence" value="ECO:0007669"/>
    <property type="project" value="InterPro"/>
</dbReference>
<dbReference type="InterPro" id="IPR027413">
    <property type="entry name" value="GROEL-like_equatorial_sf"/>
</dbReference>
<keyword evidence="4 5" id="KW-0143">Chaperone</keyword>
<evidence type="ECO:0000313" key="7">
    <source>
        <dbReference type="Proteomes" id="UP001165122"/>
    </source>
</evidence>
<name>A0A9W7AYF0_9STRA</name>
<keyword evidence="2 5" id="KW-0547">Nucleotide-binding</keyword>
<dbReference type="InterPro" id="IPR002423">
    <property type="entry name" value="Cpn60/GroEL/TCP-1"/>
</dbReference>
<evidence type="ECO:0000313" key="6">
    <source>
        <dbReference type="EMBL" id="GMH80261.1"/>
    </source>
</evidence>
<dbReference type="SUPFAM" id="SSF48592">
    <property type="entry name" value="GroEL equatorial domain-like"/>
    <property type="match status" value="1"/>
</dbReference>
<protein>
    <recommendedName>
        <fullName evidence="8">Thermosome subunit</fullName>
    </recommendedName>
</protein>
<keyword evidence="3 5" id="KW-0067">ATP-binding</keyword>
<reference evidence="7" key="1">
    <citation type="journal article" date="2023" name="Commun. Biol.">
        <title>Genome analysis of Parmales, the sister group of diatoms, reveals the evolutionary specialization of diatoms from phago-mixotrophs to photoautotrophs.</title>
        <authorList>
            <person name="Ban H."/>
            <person name="Sato S."/>
            <person name="Yoshikawa S."/>
            <person name="Yamada K."/>
            <person name="Nakamura Y."/>
            <person name="Ichinomiya M."/>
            <person name="Sato N."/>
            <person name="Blanc-Mathieu R."/>
            <person name="Endo H."/>
            <person name="Kuwata A."/>
            <person name="Ogata H."/>
        </authorList>
    </citation>
    <scope>NUCLEOTIDE SEQUENCE [LARGE SCALE GENOMIC DNA]</scope>
    <source>
        <strain evidence="7">NIES 3700</strain>
    </source>
</reference>
<dbReference type="PRINTS" id="PR00304">
    <property type="entry name" value="TCOMPLEXTCP1"/>
</dbReference>
<dbReference type="Pfam" id="PF00118">
    <property type="entry name" value="Cpn60_TCP1"/>
    <property type="match status" value="1"/>
</dbReference>
<proteinExistence type="inferred from homology"/>
<sequence>MSMVFDEYGRPFIILKEQQAKARIKGIEAQKSNILAAKAISSILRTSLGPKGMDKMLVDADGDVAITNDGATILERMEVQHQVAKLLVELSQSQDNE</sequence>
<dbReference type="PROSITE" id="PS00751">
    <property type="entry name" value="TCP1_2"/>
    <property type="match status" value="1"/>
</dbReference>